<feature type="region of interest" description="Disordered" evidence="5">
    <location>
        <begin position="34"/>
        <end position="104"/>
    </location>
</feature>
<proteinExistence type="predicted"/>
<keyword evidence="4 6" id="KW-0472">Membrane</keyword>
<protein>
    <recommendedName>
        <fullName evidence="9">Mid2 domain-containing protein</fullName>
    </recommendedName>
</protein>
<feature type="compositionally biased region" description="Low complexity" evidence="5">
    <location>
        <begin position="48"/>
        <end position="82"/>
    </location>
</feature>
<feature type="compositionally biased region" description="Polar residues" evidence="5">
    <location>
        <begin position="35"/>
        <end position="47"/>
    </location>
</feature>
<accession>A0AAD4GTA5</accession>
<evidence type="ECO:0000313" key="7">
    <source>
        <dbReference type="EMBL" id="KAF9888431.1"/>
    </source>
</evidence>
<evidence type="ECO:0000256" key="6">
    <source>
        <dbReference type="SAM" id="Phobius"/>
    </source>
</evidence>
<keyword evidence="2 6" id="KW-0812">Transmembrane</keyword>
<dbReference type="Proteomes" id="UP001194746">
    <property type="component" value="Unassembled WGS sequence"/>
</dbReference>
<sequence length="183" mass="19902">MTIFQTSPFGAPSATNIFCAQRWNAFQLYRELPKPTTTSDSHTSTLKSSAASSTAASQATEATQATAASQATETTQITAASQKTDATHAASTSQPSDPSSEPSPLSRAWIVGAIVGPIVGVGIFGAIIGWILYRRRKRNQRSLQQEYPFMSQDIKPQQLSNQPYELDTASTPRLYELSSQHYR</sequence>
<name>A0AAD4GTA5_ASPNN</name>
<evidence type="ECO:0000256" key="5">
    <source>
        <dbReference type="SAM" id="MobiDB-lite"/>
    </source>
</evidence>
<feature type="compositionally biased region" description="Low complexity" evidence="5">
    <location>
        <begin position="91"/>
        <end position="104"/>
    </location>
</feature>
<evidence type="ECO:0000256" key="4">
    <source>
        <dbReference type="ARBA" id="ARBA00023136"/>
    </source>
</evidence>
<reference evidence="7" key="2">
    <citation type="submission" date="2020-02" db="EMBL/GenBank/DDBJ databases">
        <authorList>
            <person name="Gilchrist C.L.M."/>
            <person name="Chooi Y.-H."/>
        </authorList>
    </citation>
    <scope>NUCLEOTIDE SEQUENCE</scope>
    <source>
        <strain evidence="7">MST-FP2251</strain>
    </source>
</reference>
<evidence type="ECO:0000256" key="2">
    <source>
        <dbReference type="ARBA" id="ARBA00022692"/>
    </source>
</evidence>
<dbReference type="GO" id="GO:0071944">
    <property type="term" value="C:cell periphery"/>
    <property type="evidence" value="ECO:0007669"/>
    <property type="project" value="UniProtKB-ARBA"/>
</dbReference>
<keyword evidence="8" id="KW-1185">Reference proteome</keyword>
<evidence type="ECO:0000256" key="1">
    <source>
        <dbReference type="ARBA" id="ARBA00004167"/>
    </source>
</evidence>
<keyword evidence="3 6" id="KW-1133">Transmembrane helix</keyword>
<dbReference type="AlphaFoldDB" id="A0AAD4GTA5"/>
<dbReference type="PANTHER" id="PTHR15549">
    <property type="entry name" value="PAIRED IMMUNOGLOBULIN-LIKE TYPE 2 RECEPTOR"/>
    <property type="match status" value="1"/>
</dbReference>
<feature type="transmembrane region" description="Helical" evidence="6">
    <location>
        <begin position="108"/>
        <end position="133"/>
    </location>
</feature>
<dbReference type="InterPro" id="IPR051694">
    <property type="entry name" value="Immunoregulatory_rcpt-like"/>
</dbReference>
<dbReference type="GO" id="GO:0016020">
    <property type="term" value="C:membrane"/>
    <property type="evidence" value="ECO:0007669"/>
    <property type="project" value="UniProtKB-SubCell"/>
</dbReference>
<reference evidence="7" key="1">
    <citation type="journal article" date="2019" name="Beilstein J. Org. Chem.">
        <title>Nanangenines: drimane sesquiterpenoids as the dominant metabolite cohort of a novel Australian fungus, Aspergillus nanangensis.</title>
        <authorList>
            <person name="Lacey H.J."/>
            <person name="Gilchrist C.L.M."/>
            <person name="Crombie A."/>
            <person name="Kalaitzis J.A."/>
            <person name="Vuong D."/>
            <person name="Rutledge P.J."/>
            <person name="Turner P."/>
            <person name="Pitt J.I."/>
            <person name="Lacey E."/>
            <person name="Chooi Y.H."/>
            <person name="Piggott A.M."/>
        </authorList>
    </citation>
    <scope>NUCLEOTIDE SEQUENCE</scope>
    <source>
        <strain evidence="7">MST-FP2251</strain>
    </source>
</reference>
<evidence type="ECO:0000256" key="3">
    <source>
        <dbReference type="ARBA" id="ARBA00022989"/>
    </source>
</evidence>
<evidence type="ECO:0008006" key="9">
    <source>
        <dbReference type="Google" id="ProtNLM"/>
    </source>
</evidence>
<dbReference type="EMBL" id="VCAU01000047">
    <property type="protein sequence ID" value="KAF9888431.1"/>
    <property type="molecule type" value="Genomic_DNA"/>
</dbReference>
<organism evidence="7 8">
    <name type="scientific">Aspergillus nanangensis</name>
    <dbReference type="NCBI Taxonomy" id="2582783"/>
    <lineage>
        <taxon>Eukaryota</taxon>
        <taxon>Fungi</taxon>
        <taxon>Dikarya</taxon>
        <taxon>Ascomycota</taxon>
        <taxon>Pezizomycotina</taxon>
        <taxon>Eurotiomycetes</taxon>
        <taxon>Eurotiomycetidae</taxon>
        <taxon>Eurotiales</taxon>
        <taxon>Aspergillaceae</taxon>
        <taxon>Aspergillus</taxon>
        <taxon>Aspergillus subgen. Circumdati</taxon>
    </lineage>
</organism>
<gene>
    <name evidence="7" type="ORF">FE257_008709</name>
</gene>
<comment type="subcellular location">
    <subcellularLocation>
        <location evidence="1">Membrane</location>
        <topology evidence="1">Single-pass membrane protein</topology>
    </subcellularLocation>
</comment>
<evidence type="ECO:0000313" key="8">
    <source>
        <dbReference type="Proteomes" id="UP001194746"/>
    </source>
</evidence>
<comment type="caution">
    <text evidence="7">The sequence shown here is derived from an EMBL/GenBank/DDBJ whole genome shotgun (WGS) entry which is preliminary data.</text>
</comment>